<accession>A0A0F4J7U5</accession>
<feature type="coiled-coil region" evidence="1">
    <location>
        <begin position="87"/>
        <end position="114"/>
    </location>
</feature>
<proteinExistence type="predicted"/>
<evidence type="ECO:0000313" key="3">
    <source>
        <dbReference type="Proteomes" id="UP000033551"/>
    </source>
</evidence>
<feature type="non-terminal residue" evidence="2">
    <location>
        <position position="178"/>
    </location>
</feature>
<evidence type="ECO:0000256" key="1">
    <source>
        <dbReference type="SAM" id="Coils"/>
    </source>
</evidence>
<keyword evidence="3" id="KW-1185">Reference proteome</keyword>
<name>A0A0F4J7U5_9ACTN</name>
<dbReference type="AlphaFoldDB" id="A0A0F4J7U5"/>
<organism evidence="2 3">
    <name type="scientific">Streptomyces katrae</name>
    <dbReference type="NCBI Taxonomy" id="68223"/>
    <lineage>
        <taxon>Bacteria</taxon>
        <taxon>Bacillati</taxon>
        <taxon>Actinomycetota</taxon>
        <taxon>Actinomycetes</taxon>
        <taxon>Kitasatosporales</taxon>
        <taxon>Streptomycetaceae</taxon>
        <taxon>Streptomyces</taxon>
    </lineage>
</organism>
<gene>
    <name evidence="2" type="ORF">VR44_20855</name>
</gene>
<sequence>MWMSVQQHGGTPAGVSLNGILSQMFGIGGQRLHWTGRSLTAETVQAHTWRGREGSLTFYAVPAKPSGDAETAAVAKVTAALARLSAVEGKEAALAKWNEEIQRVETEIGKKEARLGQITDGTKGRSTRALPMVGLGQDRLGLGWSGALLGFTSAAGSPFITAGGTGHLGLYFRDEQQA</sequence>
<keyword evidence="1" id="KW-0175">Coiled coil</keyword>
<protein>
    <submittedName>
        <fullName evidence="2">Uncharacterized protein</fullName>
    </submittedName>
</protein>
<dbReference type="RefSeq" id="WP_045949072.1">
    <property type="nucleotide sequence ID" value="NZ_JZWV01000576.1"/>
</dbReference>
<reference evidence="2 3" key="1">
    <citation type="submission" date="2015-02" db="EMBL/GenBank/DDBJ databases">
        <authorList>
            <person name="Ju K.-S."/>
            <person name="Doroghazi J.R."/>
            <person name="Metcalf W."/>
        </authorList>
    </citation>
    <scope>NUCLEOTIDE SEQUENCE [LARGE SCALE GENOMIC DNA]</scope>
    <source>
        <strain evidence="2 3">NRRL ISP-5550</strain>
    </source>
</reference>
<dbReference type="EMBL" id="JZWV01000576">
    <property type="protein sequence ID" value="KJY30275.1"/>
    <property type="molecule type" value="Genomic_DNA"/>
</dbReference>
<evidence type="ECO:0000313" key="2">
    <source>
        <dbReference type="EMBL" id="KJY30275.1"/>
    </source>
</evidence>
<comment type="caution">
    <text evidence="2">The sequence shown here is derived from an EMBL/GenBank/DDBJ whole genome shotgun (WGS) entry which is preliminary data.</text>
</comment>
<dbReference type="Proteomes" id="UP000033551">
    <property type="component" value="Unassembled WGS sequence"/>
</dbReference>